<dbReference type="PROSITE" id="PS51819">
    <property type="entry name" value="VOC"/>
    <property type="match status" value="1"/>
</dbReference>
<evidence type="ECO:0000313" key="3">
    <source>
        <dbReference type="Proteomes" id="UP000246352"/>
    </source>
</evidence>
<dbReference type="AlphaFoldDB" id="A0A317PKA3"/>
<dbReference type="InterPro" id="IPR037523">
    <property type="entry name" value="VOC_core"/>
</dbReference>
<sequence length="129" mass="14126">MPHPPISHSVVFTYTDDLARASDFFRSVMELDFVVDQGACHIFRLSPTSYLGVCNLPDRPRGPGVTITIVSPDVDGWHAFLTGKGVTYVSGPSHSAEFGVYSSLFLSPDGYRIEIQSFDDPAWDKGTIA</sequence>
<dbReference type="EMBL" id="QGTR01000002">
    <property type="protein sequence ID" value="PWW01402.1"/>
    <property type="molecule type" value="Genomic_DNA"/>
</dbReference>
<reference evidence="2 3" key="1">
    <citation type="submission" date="2018-05" db="EMBL/GenBank/DDBJ databases">
        <title>Genomic Encyclopedia of Type Strains, Phase IV (KMG-IV): sequencing the most valuable type-strain genomes for metagenomic binning, comparative biology and taxonomic classification.</title>
        <authorList>
            <person name="Goeker M."/>
        </authorList>
    </citation>
    <scope>NUCLEOTIDE SEQUENCE [LARGE SCALE GENOMIC DNA]</scope>
    <source>
        <strain evidence="2 3">DSM 16791</strain>
    </source>
</reference>
<keyword evidence="2" id="KW-0560">Oxidoreductase</keyword>
<comment type="caution">
    <text evidence="2">The sequence shown here is derived from an EMBL/GenBank/DDBJ whole genome shotgun (WGS) entry which is preliminary data.</text>
</comment>
<protein>
    <submittedName>
        <fullName evidence="2">Glyoxalase/bleomycin resistance protein/dioxygenase superfamily protein</fullName>
    </submittedName>
</protein>
<keyword evidence="3" id="KW-1185">Reference proteome</keyword>
<dbReference type="CDD" id="cd06587">
    <property type="entry name" value="VOC"/>
    <property type="match status" value="1"/>
</dbReference>
<proteinExistence type="predicted"/>
<dbReference type="SUPFAM" id="SSF54593">
    <property type="entry name" value="Glyoxalase/Bleomycin resistance protein/Dihydroxybiphenyl dioxygenase"/>
    <property type="match status" value="1"/>
</dbReference>
<organism evidence="2 3">
    <name type="scientific">Hoeflea marina</name>
    <dbReference type="NCBI Taxonomy" id="274592"/>
    <lineage>
        <taxon>Bacteria</taxon>
        <taxon>Pseudomonadati</taxon>
        <taxon>Pseudomonadota</taxon>
        <taxon>Alphaproteobacteria</taxon>
        <taxon>Hyphomicrobiales</taxon>
        <taxon>Rhizobiaceae</taxon>
        <taxon>Hoeflea</taxon>
    </lineage>
</organism>
<name>A0A317PKA3_9HYPH</name>
<accession>A0A317PKA3</accession>
<dbReference type="GO" id="GO:0051213">
    <property type="term" value="F:dioxygenase activity"/>
    <property type="evidence" value="ECO:0007669"/>
    <property type="project" value="UniProtKB-KW"/>
</dbReference>
<dbReference type="InterPro" id="IPR029068">
    <property type="entry name" value="Glyas_Bleomycin-R_OHBP_Dase"/>
</dbReference>
<feature type="domain" description="VOC" evidence="1">
    <location>
        <begin position="5"/>
        <end position="118"/>
    </location>
</feature>
<dbReference type="Gene3D" id="3.10.180.10">
    <property type="entry name" value="2,3-Dihydroxybiphenyl 1,2-Dioxygenase, domain 1"/>
    <property type="match status" value="1"/>
</dbReference>
<gene>
    <name evidence="2" type="ORF">DFR52_10263</name>
</gene>
<dbReference type="Pfam" id="PF00903">
    <property type="entry name" value="Glyoxalase"/>
    <property type="match status" value="1"/>
</dbReference>
<dbReference type="InterPro" id="IPR004360">
    <property type="entry name" value="Glyas_Fos-R_dOase_dom"/>
</dbReference>
<evidence type="ECO:0000313" key="2">
    <source>
        <dbReference type="EMBL" id="PWW01402.1"/>
    </source>
</evidence>
<dbReference type="OrthoDB" id="9806868at2"/>
<evidence type="ECO:0000259" key="1">
    <source>
        <dbReference type="PROSITE" id="PS51819"/>
    </source>
</evidence>
<dbReference type="RefSeq" id="WP_110031223.1">
    <property type="nucleotide sequence ID" value="NZ_QGTR01000002.1"/>
</dbReference>
<dbReference type="Proteomes" id="UP000246352">
    <property type="component" value="Unassembled WGS sequence"/>
</dbReference>
<keyword evidence="2" id="KW-0223">Dioxygenase</keyword>